<dbReference type="GO" id="GO:0000270">
    <property type="term" value="P:peptidoglycan metabolic process"/>
    <property type="evidence" value="ECO:0007669"/>
    <property type="project" value="UniProtKB-UniRule"/>
</dbReference>
<dbReference type="InterPro" id="IPR036908">
    <property type="entry name" value="RlpA-like_sf"/>
</dbReference>
<dbReference type="RefSeq" id="WP_207249168.1">
    <property type="nucleotide sequence ID" value="NZ_CP072750.1"/>
</dbReference>
<dbReference type="SUPFAM" id="SSF50685">
    <property type="entry name" value="Barwin-like endoglucanases"/>
    <property type="match status" value="1"/>
</dbReference>
<evidence type="ECO:0000256" key="4">
    <source>
        <dbReference type="RuleBase" id="RU003495"/>
    </source>
</evidence>
<dbReference type="EC" id="4.2.2.-" evidence="3"/>
<dbReference type="CDD" id="cd22268">
    <property type="entry name" value="DPBB_RlpA-like"/>
    <property type="match status" value="1"/>
</dbReference>
<dbReference type="EMBL" id="CP072750">
    <property type="protein sequence ID" value="QTX13054.1"/>
    <property type="molecule type" value="Genomic_DNA"/>
</dbReference>
<comment type="function">
    <text evidence="3">Lytic transglycosylase with a strong preference for naked glycan strands that lack stem peptides.</text>
</comment>
<dbReference type="PANTHER" id="PTHR34183:SF1">
    <property type="entry name" value="ENDOLYTIC PEPTIDOGLYCAN TRANSGLYCOSYLASE RLPA"/>
    <property type="match status" value="1"/>
</dbReference>
<feature type="domain" description="RlpA-like protein double-psi beta-barrel" evidence="6">
    <location>
        <begin position="94"/>
        <end position="181"/>
    </location>
</feature>
<name>A0A8B0SQ68_9GAMM</name>
<organism evidence="8">
    <name type="scientific">Thiothrix fructosivorans</name>
    <dbReference type="NCBI Taxonomy" id="111770"/>
    <lineage>
        <taxon>Bacteria</taxon>
        <taxon>Pseudomonadati</taxon>
        <taxon>Pseudomonadota</taxon>
        <taxon>Gammaproteobacteria</taxon>
        <taxon>Thiotrichales</taxon>
        <taxon>Thiotrichaceae</taxon>
        <taxon>Thiothrix</taxon>
    </lineage>
</organism>
<dbReference type="Proteomes" id="UP000664466">
    <property type="component" value="Unassembled WGS sequence"/>
</dbReference>
<evidence type="ECO:0000313" key="7">
    <source>
        <dbReference type="EMBL" id="MBO0611375.1"/>
    </source>
</evidence>
<feature type="signal peptide" evidence="3">
    <location>
        <begin position="1"/>
        <end position="30"/>
    </location>
</feature>
<gene>
    <name evidence="3" type="primary">rlpA</name>
    <name evidence="7" type="ORF">J1836_00275</name>
    <name evidence="8" type="ORF">J1836_020345</name>
</gene>
<dbReference type="Gene3D" id="2.40.40.10">
    <property type="entry name" value="RlpA-like domain"/>
    <property type="match status" value="1"/>
</dbReference>
<dbReference type="PANTHER" id="PTHR34183">
    <property type="entry name" value="ENDOLYTIC PEPTIDOGLYCAN TRANSGLYCOSYLASE RLPA"/>
    <property type="match status" value="1"/>
</dbReference>
<evidence type="ECO:0000256" key="1">
    <source>
        <dbReference type="ARBA" id="ARBA00023239"/>
    </source>
</evidence>
<reference evidence="8" key="2">
    <citation type="submission" date="2021-04" db="EMBL/GenBank/DDBJ databases">
        <title>Complete Genome and methylome analysis of Thiothrix fructosivorans ATCC 49748.</title>
        <authorList>
            <person name="Fomenkov A."/>
            <person name="Sun L."/>
            <person name="Vincze T."/>
            <person name="Grabovich M.Y."/>
            <person name="Roberts R.J."/>
        </authorList>
    </citation>
    <scope>NUCLEOTIDE SEQUENCE</scope>
    <source>
        <strain evidence="8">ATCC 49748</strain>
        <plasmid evidence="8">pTfr153</plasmid>
    </source>
</reference>
<keyword evidence="2 3" id="KW-0961">Cell wall biogenesis/degradation</keyword>
<protein>
    <recommendedName>
        <fullName evidence="3">Endolytic peptidoglycan transglycosylase RlpA</fullName>
        <ecNumber evidence="3">4.2.2.-</ecNumber>
    </recommendedName>
</protein>
<accession>A0A8B0SQ68</accession>
<evidence type="ECO:0000313" key="8">
    <source>
        <dbReference type="EMBL" id="QTX13054.1"/>
    </source>
</evidence>
<sequence precursor="true">MKKHNKTKFLANVFGVAFVFFQLFGSTASADYRGYWIDTVRQYQAEQPYGHQPQPAYQDYSIQEPAYQPQYAPESQPHDAAPTPPQASHPLDIGQASYYGNQYNGRPTASGETYDVYAMTAAHRDLPFGTLIRVTNLQNGRSVRVRINDRGPSKPGRIVDVSLTAAEQLGLILNGTADVQVEVLG</sequence>
<keyword evidence="9" id="KW-1185">Reference proteome</keyword>
<dbReference type="InterPro" id="IPR012997">
    <property type="entry name" value="RplA"/>
</dbReference>
<proteinExistence type="inferred from homology"/>
<evidence type="ECO:0000256" key="2">
    <source>
        <dbReference type="ARBA" id="ARBA00023316"/>
    </source>
</evidence>
<feature type="region of interest" description="Disordered" evidence="5">
    <location>
        <begin position="70"/>
        <end position="96"/>
    </location>
</feature>
<dbReference type="InterPro" id="IPR034718">
    <property type="entry name" value="RlpA"/>
</dbReference>
<keyword evidence="3" id="KW-0732">Signal</keyword>
<geneLocation type="plasmid" evidence="8">
    <name>pTfr153</name>
</geneLocation>
<evidence type="ECO:0000256" key="3">
    <source>
        <dbReference type="HAMAP-Rule" id="MF_02071"/>
    </source>
</evidence>
<evidence type="ECO:0000313" key="9">
    <source>
        <dbReference type="Proteomes" id="UP000664466"/>
    </source>
</evidence>
<comment type="similarity">
    <text evidence="3 4">Belongs to the RlpA family.</text>
</comment>
<reference evidence="7 9" key="1">
    <citation type="submission" date="2021-03" db="EMBL/GenBank/DDBJ databases">
        <title>Draft genome and methylome analysis of Thiotrix fructosivoruns ATCC 49748.</title>
        <authorList>
            <person name="Fomenkov A."/>
            <person name="Grabovich M.Y."/>
            <person name="Roberts R.J."/>
        </authorList>
    </citation>
    <scope>NUCLEOTIDE SEQUENCE [LARGE SCALE GENOMIC DNA]</scope>
    <source>
        <strain evidence="7 9">ATCC 49748</strain>
        <plasmid evidence="7">pTfr153</plasmid>
    </source>
</reference>
<keyword evidence="1 3" id="KW-0456">Lyase</keyword>
<dbReference type="EMBL" id="JAFMPM010000004">
    <property type="protein sequence ID" value="MBO0611375.1"/>
    <property type="molecule type" value="Genomic_DNA"/>
</dbReference>
<evidence type="ECO:0000259" key="6">
    <source>
        <dbReference type="Pfam" id="PF03330"/>
    </source>
</evidence>
<evidence type="ECO:0000256" key="5">
    <source>
        <dbReference type="SAM" id="MobiDB-lite"/>
    </source>
</evidence>
<keyword evidence="8" id="KW-0614">Plasmid</keyword>
<dbReference type="InterPro" id="IPR009009">
    <property type="entry name" value="RlpA-like_DPBB"/>
</dbReference>
<dbReference type="AlphaFoldDB" id="A0A8B0SQ68"/>
<dbReference type="Pfam" id="PF03330">
    <property type="entry name" value="DPBB_1"/>
    <property type="match status" value="1"/>
</dbReference>
<dbReference type="GO" id="GO:0071555">
    <property type="term" value="P:cell wall organization"/>
    <property type="evidence" value="ECO:0007669"/>
    <property type="project" value="UniProtKB-KW"/>
</dbReference>
<dbReference type="GO" id="GO:0008932">
    <property type="term" value="F:lytic endotransglycosylase activity"/>
    <property type="evidence" value="ECO:0007669"/>
    <property type="project" value="UniProtKB-UniRule"/>
</dbReference>
<feature type="chain" id="PRO_5033180632" description="Endolytic peptidoglycan transglycosylase RlpA" evidence="3">
    <location>
        <begin position="31"/>
        <end position="185"/>
    </location>
</feature>
<dbReference type="NCBIfam" id="TIGR00413">
    <property type="entry name" value="rlpA"/>
    <property type="match status" value="1"/>
</dbReference>
<dbReference type="HAMAP" id="MF_02071">
    <property type="entry name" value="RlpA"/>
    <property type="match status" value="1"/>
</dbReference>